<name>A0A7J6R8I5_PEROL</name>
<evidence type="ECO:0000256" key="1">
    <source>
        <dbReference type="SAM" id="MobiDB-lite"/>
    </source>
</evidence>
<organism evidence="2 3">
    <name type="scientific">Perkinsus olseni</name>
    <name type="common">Perkinsus atlanticus</name>
    <dbReference type="NCBI Taxonomy" id="32597"/>
    <lineage>
        <taxon>Eukaryota</taxon>
        <taxon>Sar</taxon>
        <taxon>Alveolata</taxon>
        <taxon>Perkinsozoa</taxon>
        <taxon>Perkinsea</taxon>
        <taxon>Perkinsida</taxon>
        <taxon>Perkinsidae</taxon>
        <taxon>Perkinsus</taxon>
    </lineage>
</organism>
<dbReference type="EMBL" id="JABANM010023974">
    <property type="protein sequence ID" value="KAF4716985.1"/>
    <property type="molecule type" value="Genomic_DNA"/>
</dbReference>
<feature type="region of interest" description="Disordered" evidence="1">
    <location>
        <begin position="75"/>
        <end position="94"/>
    </location>
</feature>
<comment type="caution">
    <text evidence="2">The sequence shown here is derived from an EMBL/GenBank/DDBJ whole genome shotgun (WGS) entry which is preliminary data.</text>
</comment>
<gene>
    <name evidence="2" type="ORF">FOZ62_012204</name>
</gene>
<accession>A0A7J6R8I5</accession>
<evidence type="ECO:0000313" key="2">
    <source>
        <dbReference type="EMBL" id="KAF4716985.1"/>
    </source>
</evidence>
<dbReference type="AlphaFoldDB" id="A0A7J6R8I5"/>
<protein>
    <submittedName>
        <fullName evidence="2">Uncharacterized protein</fullName>
    </submittedName>
</protein>
<dbReference type="Proteomes" id="UP000574390">
    <property type="component" value="Unassembled WGS sequence"/>
</dbReference>
<reference evidence="2 3" key="1">
    <citation type="submission" date="2020-04" db="EMBL/GenBank/DDBJ databases">
        <title>Perkinsus olseni comparative genomics.</title>
        <authorList>
            <person name="Bogema D.R."/>
        </authorList>
    </citation>
    <scope>NUCLEOTIDE SEQUENCE [LARGE SCALE GENOMIC DNA]</scope>
    <source>
        <strain evidence="2">ATCC PRA-205</strain>
    </source>
</reference>
<sequence length="126" mass="14081">AANIFPASTTPSATLISKLVEDCPWKFIEDERLQGMIDLLYREAKRLTAIGDAEGAQKKCLKALRFEGCKSRAADARMAAHPPVPPRTTLERRTAEARARTRGRLDTFTHTFIHDRVVVRQTASMS</sequence>
<feature type="non-terminal residue" evidence="2">
    <location>
        <position position="126"/>
    </location>
</feature>
<evidence type="ECO:0000313" key="3">
    <source>
        <dbReference type="Proteomes" id="UP000574390"/>
    </source>
</evidence>
<proteinExistence type="predicted"/>